<dbReference type="Pfam" id="PF05076">
    <property type="entry name" value="SUFU"/>
    <property type="match status" value="1"/>
</dbReference>
<accession>A0A328C5V2</accession>
<proteinExistence type="predicted"/>
<evidence type="ECO:0000313" key="4">
    <source>
        <dbReference type="Proteomes" id="UP000249169"/>
    </source>
</evidence>
<keyword evidence="4" id="KW-1185">Reference proteome</keyword>
<dbReference type="Proteomes" id="UP000249169">
    <property type="component" value="Unassembled WGS sequence"/>
</dbReference>
<dbReference type="InterPro" id="IPR020941">
    <property type="entry name" value="SUFU-like_domain"/>
</dbReference>
<organism evidence="3 4">
    <name type="scientific">Lujinxingia litoralis</name>
    <dbReference type="NCBI Taxonomy" id="2211119"/>
    <lineage>
        <taxon>Bacteria</taxon>
        <taxon>Deltaproteobacteria</taxon>
        <taxon>Bradymonadales</taxon>
        <taxon>Lujinxingiaceae</taxon>
        <taxon>Lujinxingia</taxon>
    </lineage>
</organism>
<dbReference type="AlphaFoldDB" id="A0A328C5V2"/>
<comment type="caution">
    <text evidence="3">The sequence shown here is derived from an EMBL/GenBank/DDBJ whole genome shotgun (WGS) entry which is preliminary data.</text>
</comment>
<feature type="region of interest" description="Disordered" evidence="1">
    <location>
        <begin position="1"/>
        <end position="31"/>
    </location>
</feature>
<evidence type="ECO:0000256" key="1">
    <source>
        <dbReference type="SAM" id="MobiDB-lite"/>
    </source>
</evidence>
<dbReference type="RefSeq" id="WP_111730068.1">
    <property type="nucleotide sequence ID" value="NZ_QHKO01000005.1"/>
</dbReference>
<name>A0A328C5V2_9DELT</name>
<dbReference type="EMBL" id="QHKO01000005">
    <property type="protein sequence ID" value="RAL21503.1"/>
    <property type="molecule type" value="Genomic_DNA"/>
</dbReference>
<feature type="compositionally biased region" description="Basic and acidic residues" evidence="1">
    <location>
        <begin position="1"/>
        <end position="11"/>
    </location>
</feature>
<protein>
    <recommendedName>
        <fullName evidence="2">Suppressor of fused-like domain-containing protein</fullName>
    </recommendedName>
</protein>
<evidence type="ECO:0000313" key="3">
    <source>
        <dbReference type="EMBL" id="RAL21503.1"/>
    </source>
</evidence>
<dbReference type="OrthoDB" id="8444466at2"/>
<gene>
    <name evidence="3" type="ORF">DL240_11610</name>
</gene>
<sequence>MKDEERGDAHNEMSPGGSAILRHDSPQPSSGYDVAYADDERICAHIEEHLGEIGVVWHELVSFGVHIDIHVVEPTEERPFVTLVTSGMSARPMTLPPGLESPEEWRLAELMMVLPPDWDLSEEGFEDERHYWPVRLLKSLARLPGDMDTWLGWGHSVPNGHPAEPYAPEQPFSGALVIPPILFPEAFRMAGEPPIRLFQVVPVTDAEMEMKLKLGLDAVLERLEEVYPEIYGPLNIRRPVLG</sequence>
<evidence type="ECO:0000259" key="2">
    <source>
        <dbReference type="Pfam" id="PF05076"/>
    </source>
</evidence>
<reference evidence="3 4" key="1">
    <citation type="submission" date="2018-05" db="EMBL/GenBank/DDBJ databases">
        <title>Lujinxingia marina gen. nov. sp. nov., a new facultative anaerobic member of the class Deltaproteobacteria, and proposal of Lujinxingaceae fam. nov.</title>
        <authorList>
            <person name="Li C.-M."/>
        </authorList>
    </citation>
    <scope>NUCLEOTIDE SEQUENCE [LARGE SCALE GENOMIC DNA]</scope>
    <source>
        <strain evidence="3 4">B210</strain>
    </source>
</reference>
<feature type="domain" description="Suppressor of fused-like" evidence="2">
    <location>
        <begin position="65"/>
        <end position="225"/>
    </location>
</feature>